<dbReference type="HOGENOM" id="CLU_3064654_0_0_10"/>
<keyword evidence="1" id="KW-1133">Transmembrane helix</keyword>
<keyword evidence="1" id="KW-0472">Membrane</keyword>
<reference evidence="2 3" key="1">
    <citation type="submission" date="2012-05" db="EMBL/GenBank/DDBJ databases">
        <authorList>
            <person name="Weinstock G."/>
            <person name="Sodergren E."/>
            <person name="Lobos E.A."/>
            <person name="Fulton L."/>
            <person name="Fulton R."/>
            <person name="Courtney L."/>
            <person name="Fronick C."/>
            <person name="O'Laughlin M."/>
            <person name="Godfrey J."/>
            <person name="Wilson R.M."/>
            <person name="Miner T."/>
            <person name="Farmer C."/>
            <person name="Delehaunty K."/>
            <person name="Cordes M."/>
            <person name="Minx P."/>
            <person name="Tomlinson C."/>
            <person name="Chen J."/>
            <person name="Wollam A."/>
            <person name="Pepin K.H."/>
            <person name="Bhonagiri V."/>
            <person name="Zhang X."/>
            <person name="Suruliraj S."/>
            <person name="Warren W."/>
            <person name="Mitreva M."/>
            <person name="Mardis E.R."/>
            <person name="Wilson R.K."/>
        </authorList>
    </citation>
    <scope>NUCLEOTIDE SEQUENCE [LARGE SCALE GENOMIC DNA]</scope>
    <source>
        <strain evidence="2 3">F0037</strain>
    </source>
</reference>
<dbReference type="Proteomes" id="UP000010408">
    <property type="component" value="Unassembled WGS sequence"/>
</dbReference>
<proteinExistence type="predicted"/>
<evidence type="ECO:0000313" key="3">
    <source>
        <dbReference type="Proteomes" id="UP000010408"/>
    </source>
</evidence>
<protein>
    <submittedName>
        <fullName evidence="2">Uncharacterized protein</fullName>
    </submittedName>
</protein>
<evidence type="ECO:0000256" key="1">
    <source>
        <dbReference type="SAM" id="Phobius"/>
    </source>
</evidence>
<organism evidence="2 3">
    <name type="scientific">Porphyromonas catoniae F0037</name>
    <dbReference type="NCBI Taxonomy" id="1127696"/>
    <lineage>
        <taxon>Bacteria</taxon>
        <taxon>Pseudomonadati</taxon>
        <taxon>Bacteroidota</taxon>
        <taxon>Bacteroidia</taxon>
        <taxon>Bacteroidales</taxon>
        <taxon>Porphyromonadaceae</taxon>
        <taxon>Porphyromonas</taxon>
    </lineage>
</organism>
<feature type="transmembrane region" description="Helical" evidence="1">
    <location>
        <begin position="28"/>
        <end position="49"/>
    </location>
</feature>
<evidence type="ECO:0000313" key="2">
    <source>
        <dbReference type="EMBL" id="EKY00639.1"/>
    </source>
</evidence>
<dbReference type="EMBL" id="AMEQ01000037">
    <property type="protein sequence ID" value="EKY00639.1"/>
    <property type="molecule type" value="Genomic_DNA"/>
</dbReference>
<sequence length="53" mass="5880">MITEHRVGTDRSGMDGAFIRHTKRLKGVASLSISLLMFAPLCTIARNVLLPQR</sequence>
<comment type="caution">
    <text evidence="2">The sequence shown here is derived from an EMBL/GenBank/DDBJ whole genome shotgun (WGS) entry which is preliminary data.</text>
</comment>
<dbReference type="AlphaFoldDB" id="L1NAT5"/>
<accession>L1NAT5</accession>
<keyword evidence="1" id="KW-0812">Transmembrane</keyword>
<name>L1NAT5_9PORP</name>
<gene>
    <name evidence="2" type="ORF">HMPREF9134_01376</name>
</gene>
<dbReference type="STRING" id="1127696.HMPREF9134_01376"/>